<reference evidence="1 2" key="1">
    <citation type="submission" date="2018-10" db="EMBL/GenBank/DDBJ databases">
        <title>A high-quality apple genome assembly.</title>
        <authorList>
            <person name="Hu J."/>
        </authorList>
    </citation>
    <scope>NUCLEOTIDE SEQUENCE [LARGE SCALE GENOMIC DNA]</scope>
    <source>
        <strain evidence="2">cv. HFTH1</strain>
        <tissue evidence="1">Young leaf</tissue>
    </source>
</reference>
<dbReference type="AlphaFoldDB" id="A0A498HIW9"/>
<dbReference type="Proteomes" id="UP000290289">
    <property type="component" value="Chromosome 17"/>
</dbReference>
<proteinExistence type="predicted"/>
<keyword evidence="2" id="KW-1185">Reference proteome</keyword>
<evidence type="ECO:0000313" key="1">
    <source>
        <dbReference type="EMBL" id="RXH69337.1"/>
    </source>
</evidence>
<evidence type="ECO:0000313" key="2">
    <source>
        <dbReference type="Proteomes" id="UP000290289"/>
    </source>
</evidence>
<comment type="caution">
    <text evidence="1">The sequence shown here is derived from an EMBL/GenBank/DDBJ whole genome shotgun (WGS) entry which is preliminary data.</text>
</comment>
<organism evidence="1 2">
    <name type="scientific">Malus domestica</name>
    <name type="common">Apple</name>
    <name type="synonym">Pyrus malus</name>
    <dbReference type="NCBI Taxonomy" id="3750"/>
    <lineage>
        <taxon>Eukaryota</taxon>
        <taxon>Viridiplantae</taxon>
        <taxon>Streptophyta</taxon>
        <taxon>Embryophyta</taxon>
        <taxon>Tracheophyta</taxon>
        <taxon>Spermatophyta</taxon>
        <taxon>Magnoliopsida</taxon>
        <taxon>eudicotyledons</taxon>
        <taxon>Gunneridae</taxon>
        <taxon>Pentapetalae</taxon>
        <taxon>rosids</taxon>
        <taxon>fabids</taxon>
        <taxon>Rosales</taxon>
        <taxon>Rosaceae</taxon>
        <taxon>Amygdaloideae</taxon>
        <taxon>Maleae</taxon>
        <taxon>Malus</taxon>
    </lineage>
</organism>
<protein>
    <submittedName>
        <fullName evidence="1">Uncharacterized protein</fullName>
    </submittedName>
</protein>
<name>A0A498HIW9_MALDO</name>
<sequence length="48" mass="5466">MVHDSMLLVFILYLPLGSWLSEFKLRLLTFISVSAKLLTLPVDKDLST</sequence>
<gene>
    <name evidence="1" type="ORF">DVH24_037121</name>
</gene>
<dbReference type="EMBL" id="RDQH01000343">
    <property type="protein sequence ID" value="RXH69337.1"/>
    <property type="molecule type" value="Genomic_DNA"/>
</dbReference>
<accession>A0A498HIW9</accession>